<comment type="caution">
    <text evidence="3">The sequence shown here is derived from an EMBL/GenBank/DDBJ whole genome shotgun (WGS) entry which is preliminary data.</text>
</comment>
<gene>
    <name evidence="3" type="ORF">O3P16_02065</name>
</gene>
<reference evidence="3 4" key="1">
    <citation type="submission" date="2022-12" db="EMBL/GenBank/DDBJ databases">
        <title>Chitinophagaceae gen. sp. nov., a new member of the family Chitinophagaceae, isolated from soil in a chemical factory.</title>
        <authorList>
            <person name="Ke Z."/>
        </authorList>
    </citation>
    <scope>NUCLEOTIDE SEQUENCE [LARGE SCALE GENOMIC DNA]</scope>
    <source>
        <strain evidence="3 4">LY-5</strain>
    </source>
</reference>
<dbReference type="RefSeq" id="WP_407029909.1">
    <property type="nucleotide sequence ID" value="NZ_JAQGEF010000002.1"/>
</dbReference>
<dbReference type="InterPro" id="IPR052350">
    <property type="entry name" value="Metallo-dep_Lactonases"/>
</dbReference>
<organism evidence="3 4">
    <name type="scientific">Polluticaenibacter yanchengensis</name>
    <dbReference type="NCBI Taxonomy" id="3014562"/>
    <lineage>
        <taxon>Bacteria</taxon>
        <taxon>Pseudomonadati</taxon>
        <taxon>Bacteroidota</taxon>
        <taxon>Chitinophagia</taxon>
        <taxon>Chitinophagales</taxon>
        <taxon>Chitinophagaceae</taxon>
        <taxon>Polluticaenibacter</taxon>
    </lineage>
</organism>
<proteinExistence type="inferred from homology"/>
<dbReference type="InterPro" id="IPR006680">
    <property type="entry name" value="Amidohydro-rel"/>
</dbReference>
<evidence type="ECO:0000259" key="2">
    <source>
        <dbReference type="Pfam" id="PF04909"/>
    </source>
</evidence>
<dbReference type="PANTHER" id="PTHR43569">
    <property type="entry name" value="AMIDOHYDROLASE"/>
    <property type="match status" value="1"/>
</dbReference>
<dbReference type="EMBL" id="JAQGEF010000002">
    <property type="protein sequence ID" value="MDA3613579.1"/>
    <property type="molecule type" value="Genomic_DNA"/>
</dbReference>
<evidence type="ECO:0000313" key="3">
    <source>
        <dbReference type="EMBL" id="MDA3613579.1"/>
    </source>
</evidence>
<sequence length="283" mass="32973">MSFTLPVGSIDTHHHFWVYNEVRDAWIDDSMKVIQRDFLPADLQPVLETNGLEGCITVQSDQSLEENDFQLANAENNHFVKGIVGWVDLQSAKVGEQLSYISQFPKMKGVRHVLQGEEQRDLMLTKPFLNGIKELKYHNLKYDILIFDDQLQYIPEFLKKNEQQLFVIDHIAKPKIKTQETEPWRKGIEALKDYDNVLIKVSGMVTEADWQHWKYQDFVPYLDIVLESFGTDRIMYGSDWPVCNVAGGYEQMLSITKKYFANFSDAEKEKIFKTNGKQFYNVV</sequence>
<dbReference type="Pfam" id="PF04909">
    <property type="entry name" value="Amidohydro_2"/>
    <property type="match status" value="1"/>
</dbReference>
<feature type="domain" description="Amidohydrolase-related" evidence="2">
    <location>
        <begin position="10"/>
        <end position="281"/>
    </location>
</feature>
<keyword evidence="4" id="KW-1185">Reference proteome</keyword>
<dbReference type="SUPFAM" id="SSF51556">
    <property type="entry name" value="Metallo-dependent hydrolases"/>
    <property type="match status" value="1"/>
</dbReference>
<evidence type="ECO:0000256" key="1">
    <source>
        <dbReference type="ARBA" id="ARBA00038310"/>
    </source>
</evidence>
<accession>A0ABT4UFH2</accession>
<comment type="similarity">
    <text evidence="1">Belongs to the metallo-dependent hydrolases superfamily.</text>
</comment>
<name>A0ABT4UFH2_9BACT</name>
<evidence type="ECO:0000313" key="4">
    <source>
        <dbReference type="Proteomes" id="UP001210231"/>
    </source>
</evidence>
<dbReference type="InterPro" id="IPR032466">
    <property type="entry name" value="Metal_Hydrolase"/>
</dbReference>
<protein>
    <submittedName>
        <fullName evidence="3">Amidohydrolase family protein</fullName>
    </submittedName>
</protein>
<dbReference type="Gene3D" id="3.20.20.140">
    <property type="entry name" value="Metal-dependent hydrolases"/>
    <property type="match status" value="1"/>
</dbReference>
<dbReference type="Proteomes" id="UP001210231">
    <property type="component" value="Unassembled WGS sequence"/>
</dbReference>
<dbReference type="PANTHER" id="PTHR43569:SF2">
    <property type="entry name" value="AMIDOHYDROLASE-RELATED DOMAIN-CONTAINING PROTEIN"/>
    <property type="match status" value="1"/>
</dbReference>